<organism evidence="3">
    <name type="scientific">Palpitomonas bilix</name>
    <dbReference type="NCBI Taxonomy" id="652834"/>
    <lineage>
        <taxon>Eukaryota</taxon>
        <taxon>Eukaryota incertae sedis</taxon>
    </lineage>
</organism>
<dbReference type="InterPro" id="IPR001279">
    <property type="entry name" value="Metallo-B-lactamas"/>
</dbReference>
<feature type="domain" description="Metallo-beta-lactamase" evidence="1">
    <location>
        <begin position="75"/>
        <end position="187"/>
    </location>
</feature>
<dbReference type="Gene3D" id="3.60.15.10">
    <property type="entry name" value="Ribonuclease Z/Hydroxyacylglutathione hydrolase-like"/>
    <property type="match status" value="1"/>
</dbReference>
<dbReference type="SUPFAM" id="SSF56281">
    <property type="entry name" value="Metallo-hydrolase/oxidoreductase"/>
    <property type="match status" value="1"/>
</dbReference>
<name>A0A7S3DEN2_9EUKA</name>
<evidence type="ECO:0000313" key="2">
    <source>
        <dbReference type="EMBL" id="CAE0255492.1"/>
    </source>
</evidence>
<dbReference type="EMBL" id="HBIB01027319">
    <property type="protein sequence ID" value="CAE0255494.1"/>
    <property type="molecule type" value="Transcribed_RNA"/>
</dbReference>
<dbReference type="Pfam" id="PF00753">
    <property type="entry name" value="Lactamase_B"/>
    <property type="match status" value="1"/>
</dbReference>
<dbReference type="EMBL" id="HBIB01027317">
    <property type="protein sequence ID" value="CAE0255492.1"/>
    <property type="molecule type" value="Transcribed_RNA"/>
</dbReference>
<proteinExistence type="predicted"/>
<evidence type="ECO:0000259" key="1">
    <source>
        <dbReference type="Pfam" id="PF00753"/>
    </source>
</evidence>
<gene>
    <name evidence="2" type="ORF">PBIL07802_LOCUS17746</name>
    <name evidence="3" type="ORF">PBIL07802_LOCUS17748</name>
</gene>
<reference evidence="3" key="1">
    <citation type="submission" date="2021-01" db="EMBL/GenBank/DDBJ databases">
        <authorList>
            <person name="Corre E."/>
            <person name="Pelletier E."/>
            <person name="Niang G."/>
            <person name="Scheremetjew M."/>
            <person name="Finn R."/>
            <person name="Kale V."/>
            <person name="Holt S."/>
            <person name="Cochrane G."/>
            <person name="Meng A."/>
            <person name="Brown T."/>
            <person name="Cohen L."/>
        </authorList>
    </citation>
    <scope>NUCLEOTIDE SEQUENCE</scope>
    <source>
        <strain evidence="3">NIES-2562</strain>
    </source>
</reference>
<dbReference type="InterPro" id="IPR036866">
    <property type="entry name" value="RibonucZ/Hydroxyglut_hydro"/>
</dbReference>
<protein>
    <recommendedName>
        <fullName evidence="1">Metallo-beta-lactamase domain-containing protein</fullName>
    </recommendedName>
</protein>
<dbReference type="AlphaFoldDB" id="A0A7S3DEN2"/>
<sequence>MAARQLSSLFLRAVARPVSARMDKTGSAIASALPFGKAWRESNMAWLGADEVKRAAFSKTLFGTPLMGVGVYVVGDTMVDSGFSFFESEVVAYAQKLGVKRVLLTHFHEDHSGNVKALQNAGCEVVAPRLTAKMMEEHLPIHPYRHITWSTPHFCTPDTIVDEGDEVKIGNYTAVAHSCPGHSHDQVWQR</sequence>
<accession>A0A7S3DEN2</accession>
<dbReference type="CDD" id="cd06262">
    <property type="entry name" value="metallo-hydrolase-like_MBL-fold"/>
    <property type="match status" value="1"/>
</dbReference>
<evidence type="ECO:0000313" key="3">
    <source>
        <dbReference type="EMBL" id="CAE0255494.1"/>
    </source>
</evidence>